<dbReference type="InterPro" id="IPR011009">
    <property type="entry name" value="Kinase-like_dom_sf"/>
</dbReference>
<sequence>MADPLSILQTVDLCFKWGGILIEVCSAFVHAERELVEQVVRVRNYWVRAEVQLKLVRSIAHTLEEEHQKIQNETLDVLANKLKITVGIIKSVTKDDSVRRAKYALLQKKIENAIRELEGWQQMFDPSWYLIMKAATSQIDSELKMYNKSASPDTVAPISSAQALRRALNPEPASTVPIFLQANGLESLQIRHIPFCSAQLGMRNDPTKSLILERFDIGPGGNVKQVERDVRDLARKLTNCNPLEFGLFNCKGVVKHYDGGIAPDLPSAFTFIFRMPPGFSGPRSLRSCLQGTRTSDSLSDRFRLANELARSVGYVHTFGFVHKNIRPETILVLQRNEDSSTDSAFLLGFDSFRTAEGKTSRSANAAWERCLYQHPSRMGSVAKEDYIMQHDIYSLGVCLLELGMWESFIEYDSKGGISPTSRLGEEISPQLFKETLLSMARRELKSRMGTMYSEVVETCLTSLDPGNADFGDESEFQDEDGIQVGVRYIEKVTMRLSNISV</sequence>
<dbReference type="PANTHER" id="PTHR37542">
    <property type="entry name" value="HELO DOMAIN-CONTAINING PROTEIN-RELATED"/>
    <property type="match status" value="1"/>
</dbReference>
<dbReference type="PROSITE" id="PS50011">
    <property type="entry name" value="PROTEIN_KINASE_DOM"/>
    <property type="match status" value="1"/>
</dbReference>
<dbReference type="OrthoDB" id="1911848at2759"/>
<evidence type="ECO:0000259" key="1">
    <source>
        <dbReference type="PROSITE" id="PS50011"/>
    </source>
</evidence>
<evidence type="ECO:0000313" key="3">
    <source>
        <dbReference type="Proteomes" id="UP000034947"/>
    </source>
</evidence>
<proteinExistence type="predicted"/>
<evidence type="ECO:0000313" key="2">
    <source>
        <dbReference type="EMBL" id="KKK23077.1"/>
    </source>
</evidence>
<dbReference type="Proteomes" id="UP000034947">
    <property type="component" value="Unassembled WGS sequence"/>
</dbReference>
<name>A0A0F8XHK8_9EURO</name>
<dbReference type="AlphaFoldDB" id="A0A0F8XHK8"/>
<dbReference type="InterPro" id="IPR000719">
    <property type="entry name" value="Prot_kinase_dom"/>
</dbReference>
<accession>A0A0F8XHK8</accession>
<gene>
    <name evidence="2" type="ORF">AOCH_006024</name>
</gene>
<organism evidence="2 3">
    <name type="scientific">Aspergillus ochraceoroseus</name>
    <dbReference type="NCBI Taxonomy" id="138278"/>
    <lineage>
        <taxon>Eukaryota</taxon>
        <taxon>Fungi</taxon>
        <taxon>Dikarya</taxon>
        <taxon>Ascomycota</taxon>
        <taxon>Pezizomycotina</taxon>
        <taxon>Eurotiomycetes</taxon>
        <taxon>Eurotiomycetidae</taxon>
        <taxon>Eurotiales</taxon>
        <taxon>Aspergillaceae</taxon>
        <taxon>Aspergillus</taxon>
        <taxon>Aspergillus subgen. Nidulantes</taxon>
    </lineage>
</organism>
<comment type="caution">
    <text evidence="2">The sequence shown here is derived from an EMBL/GenBank/DDBJ whole genome shotgun (WGS) entry which is preliminary data.</text>
</comment>
<dbReference type="Gene3D" id="1.10.510.10">
    <property type="entry name" value="Transferase(Phosphotransferase) domain 1"/>
    <property type="match status" value="1"/>
</dbReference>
<dbReference type="PANTHER" id="PTHR37542:SF1">
    <property type="entry name" value="PRION-INHIBITION AND PROPAGATION HELO DOMAIN-CONTAINING PROTEIN"/>
    <property type="match status" value="1"/>
</dbReference>
<dbReference type="GO" id="GO:0004672">
    <property type="term" value="F:protein kinase activity"/>
    <property type="evidence" value="ECO:0007669"/>
    <property type="project" value="InterPro"/>
</dbReference>
<keyword evidence="3" id="KW-1185">Reference proteome</keyword>
<dbReference type="VEuPathDB" id="FungiDB:P175DRAFT_0527150"/>
<dbReference type="GO" id="GO:0005524">
    <property type="term" value="F:ATP binding"/>
    <property type="evidence" value="ECO:0007669"/>
    <property type="project" value="InterPro"/>
</dbReference>
<reference evidence="2 3" key="1">
    <citation type="submission" date="2015-02" db="EMBL/GenBank/DDBJ databases">
        <title>Draft Genome Sequences of Two Closely-Related Aflatoxigenic Aspergillus Species Obtained from the Cote d'Ivoire.</title>
        <authorList>
            <person name="Moore G.G."/>
            <person name="Beltz S.B."/>
            <person name="Mack B.M."/>
        </authorList>
    </citation>
    <scope>NUCLEOTIDE SEQUENCE [LARGE SCALE GENOMIC DNA]</scope>
    <source>
        <strain evidence="2 3">SRRC1432</strain>
    </source>
</reference>
<protein>
    <recommendedName>
        <fullName evidence="1">Protein kinase domain-containing protein</fullName>
    </recommendedName>
</protein>
<feature type="domain" description="Protein kinase" evidence="1">
    <location>
        <begin position="128"/>
        <end position="501"/>
    </location>
</feature>
<dbReference type="SUPFAM" id="SSF56112">
    <property type="entry name" value="Protein kinase-like (PK-like)"/>
    <property type="match status" value="1"/>
</dbReference>
<dbReference type="EMBL" id="JYKN01000778">
    <property type="protein sequence ID" value="KKK23077.1"/>
    <property type="molecule type" value="Genomic_DNA"/>
</dbReference>